<accession>A0A1H1R4S9</accession>
<protein>
    <submittedName>
        <fullName evidence="2">Uncharacterized conserved protein YbjT, contains NAD(P)-binding and DUF2867 domains</fullName>
    </submittedName>
</protein>
<dbReference type="Gene3D" id="3.90.25.10">
    <property type="entry name" value="UDP-galactose 4-epimerase, domain 1"/>
    <property type="match status" value="1"/>
</dbReference>
<dbReference type="AlphaFoldDB" id="A0A1H1R4S9"/>
<sequence length="285" mass="29938">MTDAPPLAITGATGAIGRLTAEELARGGAALRLLARTPSRAPHLPSAVVVEASYGDRQQARRALDGVTTLLMISGGEEEGWLEGQLDFVAAAADAGVRHIVYTSSQGAAADAEFTYARIHFATEEAIRASGMAWTILRDSLYLDFLALLPRADGAILGPGGDGRIAGVAKVDVARSLAAVLRDPAAHAGRVYELTGPEALSLDEVAATLSAATGRDIRYVDETLEEARASREPYGVPEWRMQGWITTYTAIARGDFARVTGDVELLTGRAPIGLAELTGQPTSRG</sequence>
<dbReference type="InterPro" id="IPR016040">
    <property type="entry name" value="NAD(P)-bd_dom"/>
</dbReference>
<reference evidence="3" key="1">
    <citation type="submission" date="2016-10" db="EMBL/GenBank/DDBJ databases">
        <authorList>
            <person name="Varghese N."/>
            <person name="Submissions S."/>
        </authorList>
    </citation>
    <scope>NUCLEOTIDE SEQUENCE [LARGE SCALE GENOMIC DNA]</scope>
    <source>
        <strain evidence="3">DSM 22965</strain>
    </source>
</reference>
<dbReference type="Pfam" id="PF13460">
    <property type="entry name" value="NAD_binding_10"/>
    <property type="match status" value="1"/>
</dbReference>
<dbReference type="RefSeq" id="WP_092666883.1">
    <property type="nucleotide sequence ID" value="NZ_LT629734.1"/>
</dbReference>
<gene>
    <name evidence="2" type="ORF">SAMN04489719_2016</name>
</gene>
<dbReference type="EMBL" id="LT629734">
    <property type="protein sequence ID" value="SDS30680.1"/>
    <property type="molecule type" value="Genomic_DNA"/>
</dbReference>
<dbReference type="PANTHER" id="PTHR43162:SF1">
    <property type="entry name" value="PRESTALK A DIFFERENTIATION PROTEIN A"/>
    <property type="match status" value="1"/>
</dbReference>
<dbReference type="CDD" id="cd05269">
    <property type="entry name" value="TMR_SDR_a"/>
    <property type="match status" value="1"/>
</dbReference>
<dbReference type="OrthoDB" id="3243290at2"/>
<evidence type="ECO:0000313" key="2">
    <source>
        <dbReference type="EMBL" id="SDS30680.1"/>
    </source>
</evidence>
<dbReference type="SUPFAM" id="SSF51735">
    <property type="entry name" value="NAD(P)-binding Rossmann-fold domains"/>
    <property type="match status" value="1"/>
</dbReference>
<dbReference type="Proteomes" id="UP000199649">
    <property type="component" value="Chromosome I"/>
</dbReference>
<dbReference type="Gene3D" id="3.40.50.720">
    <property type="entry name" value="NAD(P)-binding Rossmann-like Domain"/>
    <property type="match status" value="1"/>
</dbReference>
<dbReference type="STRING" id="684552.SAMN04489719_2016"/>
<keyword evidence="3" id="KW-1185">Reference proteome</keyword>
<dbReference type="PANTHER" id="PTHR43162">
    <property type="match status" value="1"/>
</dbReference>
<organism evidence="2 3">
    <name type="scientific">Agrococcus carbonis</name>
    <dbReference type="NCBI Taxonomy" id="684552"/>
    <lineage>
        <taxon>Bacteria</taxon>
        <taxon>Bacillati</taxon>
        <taxon>Actinomycetota</taxon>
        <taxon>Actinomycetes</taxon>
        <taxon>Micrococcales</taxon>
        <taxon>Microbacteriaceae</taxon>
        <taxon>Agrococcus</taxon>
    </lineage>
</organism>
<feature type="domain" description="NAD(P)-binding" evidence="1">
    <location>
        <begin position="11"/>
        <end position="184"/>
    </location>
</feature>
<proteinExistence type="predicted"/>
<dbReference type="InterPro" id="IPR051604">
    <property type="entry name" value="Ergot_Alk_Oxidoreductase"/>
</dbReference>
<name>A0A1H1R4S9_9MICO</name>
<evidence type="ECO:0000313" key="3">
    <source>
        <dbReference type="Proteomes" id="UP000199649"/>
    </source>
</evidence>
<dbReference type="InterPro" id="IPR036291">
    <property type="entry name" value="NAD(P)-bd_dom_sf"/>
</dbReference>
<evidence type="ECO:0000259" key="1">
    <source>
        <dbReference type="Pfam" id="PF13460"/>
    </source>
</evidence>